<evidence type="ECO:0000313" key="9">
    <source>
        <dbReference type="Proteomes" id="UP000288216"/>
    </source>
</evidence>
<keyword evidence="4" id="KW-0677">Repeat</keyword>
<dbReference type="PROSITE" id="PS50234">
    <property type="entry name" value="VWFA"/>
    <property type="match status" value="3"/>
</dbReference>
<feature type="domain" description="VWFA" evidence="7">
    <location>
        <begin position="220"/>
        <end position="389"/>
    </location>
</feature>
<evidence type="ECO:0000256" key="3">
    <source>
        <dbReference type="ARBA" id="ARBA00022729"/>
    </source>
</evidence>
<dbReference type="FunFam" id="3.40.50.410:FF:000004">
    <property type="entry name" value="collagen alpha-6(VI) chain"/>
    <property type="match status" value="2"/>
</dbReference>
<feature type="domain" description="VWFA" evidence="7">
    <location>
        <begin position="34"/>
        <end position="203"/>
    </location>
</feature>
<feature type="signal peptide" evidence="6">
    <location>
        <begin position="1"/>
        <end position="22"/>
    </location>
</feature>
<dbReference type="SUPFAM" id="SSF53300">
    <property type="entry name" value="vWA-like"/>
    <property type="match status" value="3"/>
</dbReference>
<evidence type="ECO:0000256" key="2">
    <source>
        <dbReference type="ARBA" id="ARBA00022525"/>
    </source>
</evidence>
<proteinExistence type="predicted"/>
<keyword evidence="2" id="KW-0964">Secreted</keyword>
<dbReference type="Proteomes" id="UP000288216">
    <property type="component" value="Unassembled WGS sequence"/>
</dbReference>
<evidence type="ECO:0000256" key="6">
    <source>
        <dbReference type="SAM" id="SignalP"/>
    </source>
</evidence>
<evidence type="ECO:0000256" key="4">
    <source>
        <dbReference type="ARBA" id="ARBA00022737"/>
    </source>
</evidence>
<comment type="subcellular location">
    <subcellularLocation>
        <location evidence="1">Secreted</location>
    </subcellularLocation>
</comment>
<gene>
    <name evidence="8" type="ORF">scyTo_0019635</name>
</gene>
<dbReference type="Pfam" id="PF00092">
    <property type="entry name" value="VWA"/>
    <property type="match status" value="3"/>
</dbReference>
<keyword evidence="3 6" id="KW-0732">Signal</keyword>
<name>A0A401Q3E6_SCYTO</name>
<sequence>MGRLEVTALLFLLTANAYVTNSQRSACGNPEVADVIFLIDGSSSIRSQDFEKVKEATATFINKNEFGKTRMQIGVIQFSTKPRLEFQLDQYDDKAVLLKAVHQIRQLHGGTNIGQALNFTIDYFDSSKGGRPGIQQYLILITDGESGDHVSEAARAIRDRGVNVFAIGIGAANHAELVTISGSQDQTFHVDNFGALKDVDKCISFVVRSPNAGSNPEVADIIFLIDGSSSVRSQDFEKVKSAIETFINKNEFGKTRVQIGIIQFSTKPRLEFQLDQYDDKAVLLKAVHQIQQLHGGTNTGQALNFTIGYFDSSKGGRPGIQQYLILITDGESGDQVSEAARAIRDRGLNVFAIGIGAANHAELVTISGSQEKTFHVDNFDTLKDLDKWISFEAHSPNAGSNPEVADIIFLIDGSSSIRSQDFEKVKSAIETFINKNEIGKTRVQIGIIQFSTEPHVEFQLDQYDDKAVLLK</sequence>
<feature type="chain" id="PRO_5019224876" description="VWFA domain-containing protein" evidence="6">
    <location>
        <begin position="23"/>
        <end position="471"/>
    </location>
</feature>
<dbReference type="CDD" id="cd01472">
    <property type="entry name" value="vWA_collagen"/>
    <property type="match status" value="2"/>
</dbReference>
<dbReference type="EMBL" id="BFAA01014810">
    <property type="protein sequence ID" value="GCB79957.1"/>
    <property type="molecule type" value="Genomic_DNA"/>
</dbReference>
<dbReference type="PANTHER" id="PTHR24020">
    <property type="entry name" value="COLLAGEN ALPHA"/>
    <property type="match status" value="1"/>
</dbReference>
<dbReference type="OrthoDB" id="6132182at2759"/>
<dbReference type="OMA" id="YYSGPKR"/>
<keyword evidence="9" id="KW-1185">Reference proteome</keyword>
<dbReference type="GO" id="GO:0005576">
    <property type="term" value="C:extracellular region"/>
    <property type="evidence" value="ECO:0007669"/>
    <property type="project" value="UniProtKB-SubCell"/>
</dbReference>
<evidence type="ECO:0000259" key="7">
    <source>
        <dbReference type="PROSITE" id="PS50234"/>
    </source>
</evidence>
<evidence type="ECO:0000256" key="5">
    <source>
        <dbReference type="ARBA" id="ARBA00023180"/>
    </source>
</evidence>
<dbReference type="STRING" id="75743.A0A401Q3E6"/>
<protein>
    <recommendedName>
        <fullName evidence="7">VWFA domain-containing protein</fullName>
    </recommendedName>
</protein>
<organism evidence="8 9">
    <name type="scientific">Scyliorhinus torazame</name>
    <name type="common">Cloudy catshark</name>
    <name type="synonym">Catulus torazame</name>
    <dbReference type="NCBI Taxonomy" id="75743"/>
    <lineage>
        <taxon>Eukaryota</taxon>
        <taxon>Metazoa</taxon>
        <taxon>Chordata</taxon>
        <taxon>Craniata</taxon>
        <taxon>Vertebrata</taxon>
        <taxon>Chondrichthyes</taxon>
        <taxon>Elasmobranchii</taxon>
        <taxon>Galeomorphii</taxon>
        <taxon>Galeoidea</taxon>
        <taxon>Carcharhiniformes</taxon>
        <taxon>Scyliorhinidae</taxon>
        <taxon>Scyliorhinus</taxon>
    </lineage>
</organism>
<dbReference type="InterPro" id="IPR002035">
    <property type="entry name" value="VWF_A"/>
</dbReference>
<reference evidence="8 9" key="1">
    <citation type="journal article" date="2018" name="Nat. Ecol. Evol.">
        <title>Shark genomes provide insights into elasmobranch evolution and the origin of vertebrates.</title>
        <authorList>
            <person name="Hara Y"/>
            <person name="Yamaguchi K"/>
            <person name="Onimaru K"/>
            <person name="Kadota M"/>
            <person name="Koyanagi M"/>
            <person name="Keeley SD"/>
            <person name="Tatsumi K"/>
            <person name="Tanaka K"/>
            <person name="Motone F"/>
            <person name="Kageyama Y"/>
            <person name="Nozu R"/>
            <person name="Adachi N"/>
            <person name="Nishimura O"/>
            <person name="Nakagawa R"/>
            <person name="Tanegashima C"/>
            <person name="Kiyatake I"/>
            <person name="Matsumoto R"/>
            <person name="Murakumo K"/>
            <person name="Nishida K"/>
            <person name="Terakita A"/>
            <person name="Kuratani S"/>
            <person name="Sato K"/>
            <person name="Hyodo S Kuraku.S."/>
        </authorList>
    </citation>
    <scope>NUCLEOTIDE SEQUENCE [LARGE SCALE GENOMIC DNA]</scope>
</reference>
<feature type="non-terminal residue" evidence="8">
    <location>
        <position position="471"/>
    </location>
</feature>
<dbReference type="PANTHER" id="PTHR24020:SF86">
    <property type="entry name" value="COLLAGEN, TYPE VI, ALPHA 4"/>
    <property type="match status" value="1"/>
</dbReference>
<dbReference type="CDD" id="cd01450">
    <property type="entry name" value="vWFA_subfamily_ECM"/>
    <property type="match status" value="1"/>
</dbReference>
<feature type="domain" description="VWFA" evidence="7">
    <location>
        <begin position="406"/>
        <end position="471"/>
    </location>
</feature>
<accession>A0A401Q3E6</accession>
<dbReference type="SMART" id="SM00327">
    <property type="entry name" value="VWA"/>
    <property type="match status" value="2"/>
</dbReference>
<dbReference type="Gene3D" id="3.40.50.410">
    <property type="entry name" value="von Willebrand factor, type A domain"/>
    <property type="match status" value="3"/>
</dbReference>
<dbReference type="InterPro" id="IPR036465">
    <property type="entry name" value="vWFA_dom_sf"/>
</dbReference>
<keyword evidence="5" id="KW-0325">Glycoprotein</keyword>
<dbReference type="InterPro" id="IPR050525">
    <property type="entry name" value="ECM_Assembly_Org"/>
</dbReference>
<evidence type="ECO:0000256" key="1">
    <source>
        <dbReference type="ARBA" id="ARBA00004613"/>
    </source>
</evidence>
<evidence type="ECO:0000313" key="8">
    <source>
        <dbReference type="EMBL" id="GCB79957.1"/>
    </source>
</evidence>
<dbReference type="PRINTS" id="PR00453">
    <property type="entry name" value="VWFADOMAIN"/>
</dbReference>
<comment type="caution">
    <text evidence="8">The sequence shown here is derived from an EMBL/GenBank/DDBJ whole genome shotgun (WGS) entry which is preliminary data.</text>
</comment>
<dbReference type="AlphaFoldDB" id="A0A401Q3E6"/>